<dbReference type="eggNOG" id="KOG1565">
    <property type="taxonomic scope" value="Eukaryota"/>
</dbReference>
<comment type="caution">
    <text evidence="6">Lacks conserved residue(s) required for the propagation of feature annotation.</text>
</comment>
<proteinExistence type="inferred from homology"/>
<gene>
    <name evidence="8" type="ORF">BRAFLDRAFT_231145</name>
</gene>
<dbReference type="InParanoid" id="C3Y583"/>
<dbReference type="EMBL" id="GG666487">
    <property type="protein sequence ID" value="EEN64616.1"/>
    <property type="molecule type" value="Genomic_DNA"/>
</dbReference>
<evidence type="ECO:0000256" key="1">
    <source>
        <dbReference type="ARBA" id="ARBA00004613"/>
    </source>
</evidence>
<evidence type="ECO:0000256" key="3">
    <source>
        <dbReference type="ARBA" id="ARBA00022525"/>
    </source>
</evidence>
<comment type="similarity">
    <text evidence="2">Belongs to the seminal plasma protein family.</text>
</comment>
<dbReference type="InterPro" id="IPR013806">
    <property type="entry name" value="Kringle-like"/>
</dbReference>
<evidence type="ECO:0000256" key="6">
    <source>
        <dbReference type="PROSITE-ProRule" id="PRU00479"/>
    </source>
</evidence>
<protein>
    <recommendedName>
        <fullName evidence="7">Fibronectin type-II domain-containing protein</fullName>
    </recommendedName>
</protein>
<feature type="non-terminal residue" evidence="8">
    <location>
        <position position="1"/>
    </location>
</feature>
<sequence length="94" mass="11018">ESSCVFPFKYKGVMYQKCTTHDSSHPWCSVDANYQHGLERWAYCKMSDDVTVPADCVFPFYYRGQRYNECTAVGFILPWCAWDPTYSEGRWSIC</sequence>
<dbReference type="InterPro" id="IPR051666">
    <property type="entry name" value="SP_Capacitation_Regulator"/>
</dbReference>
<dbReference type="Pfam" id="PF00040">
    <property type="entry name" value="fn2"/>
    <property type="match status" value="2"/>
</dbReference>
<keyword evidence="4" id="KW-0677">Repeat</keyword>
<evidence type="ECO:0000313" key="8">
    <source>
        <dbReference type="EMBL" id="EEN64616.1"/>
    </source>
</evidence>
<dbReference type="PANTHER" id="PTHR22918:SF1">
    <property type="entry name" value="FIBRONECTIN TYPE-II DOMAIN-CONTAINING PROTEIN"/>
    <property type="match status" value="1"/>
</dbReference>
<dbReference type="InterPro" id="IPR000562">
    <property type="entry name" value="FN_type2_dom"/>
</dbReference>
<comment type="subcellular location">
    <subcellularLocation>
        <location evidence="1">Secreted</location>
    </subcellularLocation>
</comment>
<keyword evidence="5" id="KW-1015">Disulfide bond</keyword>
<feature type="non-terminal residue" evidence="8">
    <location>
        <position position="94"/>
    </location>
</feature>
<dbReference type="GO" id="GO:0005576">
    <property type="term" value="C:extracellular region"/>
    <property type="evidence" value="ECO:0007669"/>
    <property type="project" value="UniProtKB-SubCell"/>
</dbReference>
<keyword evidence="3" id="KW-0964">Secreted</keyword>
<evidence type="ECO:0000256" key="4">
    <source>
        <dbReference type="ARBA" id="ARBA00022737"/>
    </source>
</evidence>
<dbReference type="InterPro" id="IPR036943">
    <property type="entry name" value="FN_type2_sf"/>
</dbReference>
<dbReference type="PANTHER" id="PTHR22918">
    <property type="entry name" value="SEMINAL PLASMA PROTEIN"/>
    <property type="match status" value="1"/>
</dbReference>
<feature type="domain" description="Fibronectin type-II" evidence="7">
    <location>
        <begin position="51"/>
        <end position="94"/>
    </location>
</feature>
<evidence type="ECO:0000256" key="5">
    <source>
        <dbReference type="ARBA" id="ARBA00023157"/>
    </source>
</evidence>
<name>C3Y583_BRAFL</name>
<feature type="domain" description="Fibronectin type-II" evidence="7">
    <location>
        <begin position="1"/>
        <end position="46"/>
    </location>
</feature>
<dbReference type="Gene3D" id="2.10.10.10">
    <property type="entry name" value="Fibronectin, type II, collagen-binding"/>
    <property type="match status" value="2"/>
</dbReference>
<organism>
    <name type="scientific">Branchiostoma floridae</name>
    <name type="common">Florida lancelet</name>
    <name type="synonym">Amphioxus</name>
    <dbReference type="NCBI Taxonomy" id="7739"/>
    <lineage>
        <taxon>Eukaryota</taxon>
        <taxon>Metazoa</taxon>
        <taxon>Chordata</taxon>
        <taxon>Cephalochordata</taxon>
        <taxon>Leptocardii</taxon>
        <taxon>Amphioxiformes</taxon>
        <taxon>Branchiostomatidae</taxon>
        <taxon>Branchiostoma</taxon>
    </lineage>
</organism>
<dbReference type="SMART" id="SM00059">
    <property type="entry name" value="FN2"/>
    <property type="match status" value="2"/>
</dbReference>
<reference evidence="8" key="1">
    <citation type="journal article" date="2008" name="Nature">
        <title>The amphioxus genome and the evolution of the chordate karyotype.</title>
        <authorList>
            <consortium name="US DOE Joint Genome Institute (JGI-PGF)"/>
            <person name="Putnam N.H."/>
            <person name="Butts T."/>
            <person name="Ferrier D.E.K."/>
            <person name="Furlong R.F."/>
            <person name="Hellsten U."/>
            <person name="Kawashima T."/>
            <person name="Robinson-Rechavi M."/>
            <person name="Shoguchi E."/>
            <person name="Terry A."/>
            <person name="Yu J.-K."/>
            <person name="Benito-Gutierrez E.L."/>
            <person name="Dubchak I."/>
            <person name="Garcia-Fernandez J."/>
            <person name="Gibson-Brown J.J."/>
            <person name="Grigoriev I.V."/>
            <person name="Horton A.C."/>
            <person name="de Jong P.J."/>
            <person name="Jurka J."/>
            <person name="Kapitonov V.V."/>
            <person name="Kohara Y."/>
            <person name="Kuroki Y."/>
            <person name="Lindquist E."/>
            <person name="Lucas S."/>
            <person name="Osoegawa K."/>
            <person name="Pennacchio L.A."/>
            <person name="Salamov A.A."/>
            <person name="Satou Y."/>
            <person name="Sauka-Spengler T."/>
            <person name="Schmutz J."/>
            <person name="Shin-I T."/>
            <person name="Toyoda A."/>
            <person name="Bronner-Fraser M."/>
            <person name="Fujiyama A."/>
            <person name="Holland L.Z."/>
            <person name="Holland P.W.H."/>
            <person name="Satoh N."/>
            <person name="Rokhsar D.S."/>
        </authorList>
    </citation>
    <scope>NUCLEOTIDE SEQUENCE [LARGE SCALE GENOMIC DNA]</scope>
    <source>
        <strain evidence="8">S238N-H82</strain>
        <tissue evidence="8">Testes</tissue>
    </source>
</reference>
<dbReference type="AlphaFoldDB" id="C3Y583"/>
<evidence type="ECO:0000259" key="7">
    <source>
        <dbReference type="PROSITE" id="PS51092"/>
    </source>
</evidence>
<dbReference type="SUPFAM" id="SSF57440">
    <property type="entry name" value="Kringle-like"/>
    <property type="match status" value="2"/>
</dbReference>
<evidence type="ECO:0000256" key="2">
    <source>
        <dbReference type="ARBA" id="ARBA00010011"/>
    </source>
</evidence>
<accession>C3Y583</accession>
<dbReference type="PROSITE" id="PS51092">
    <property type="entry name" value="FN2_2"/>
    <property type="match status" value="2"/>
</dbReference>